<keyword evidence="3" id="KW-1185">Reference proteome</keyword>
<reference evidence="2 3" key="1">
    <citation type="submission" date="2024-02" db="EMBL/GenBank/DDBJ databases">
        <title>A draft genome for the cacao thread blight pathogen Marasmius crinis-equi.</title>
        <authorList>
            <person name="Cohen S.P."/>
            <person name="Baruah I.K."/>
            <person name="Amoako-Attah I."/>
            <person name="Bukari Y."/>
            <person name="Meinhardt L.W."/>
            <person name="Bailey B.A."/>
        </authorList>
    </citation>
    <scope>NUCLEOTIDE SEQUENCE [LARGE SCALE GENOMIC DNA]</scope>
    <source>
        <strain evidence="2 3">GH-76</strain>
    </source>
</reference>
<evidence type="ECO:0000256" key="1">
    <source>
        <dbReference type="SAM" id="MobiDB-lite"/>
    </source>
</evidence>
<accession>A0ABR3FJW8</accession>
<dbReference type="Proteomes" id="UP001465976">
    <property type="component" value="Unassembled WGS sequence"/>
</dbReference>
<evidence type="ECO:0000313" key="2">
    <source>
        <dbReference type="EMBL" id="KAL0575668.1"/>
    </source>
</evidence>
<feature type="region of interest" description="Disordered" evidence="1">
    <location>
        <begin position="127"/>
        <end position="156"/>
    </location>
</feature>
<gene>
    <name evidence="2" type="ORF">V5O48_006299</name>
</gene>
<evidence type="ECO:0000313" key="3">
    <source>
        <dbReference type="Proteomes" id="UP001465976"/>
    </source>
</evidence>
<evidence type="ECO:0008006" key="4">
    <source>
        <dbReference type="Google" id="ProtNLM"/>
    </source>
</evidence>
<name>A0ABR3FJW8_9AGAR</name>
<dbReference type="EMBL" id="JBAHYK010000284">
    <property type="protein sequence ID" value="KAL0575668.1"/>
    <property type="molecule type" value="Genomic_DNA"/>
</dbReference>
<protein>
    <recommendedName>
        <fullName evidence="4">Ubiquitin-like domain-containing protein</fullName>
    </recommendedName>
</protein>
<organism evidence="2 3">
    <name type="scientific">Marasmius crinis-equi</name>
    <dbReference type="NCBI Taxonomy" id="585013"/>
    <lineage>
        <taxon>Eukaryota</taxon>
        <taxon>Fungi</taxon>
        <taxon>Dikarya</taxon>
        <taxon>Basidiomycota</taxon>
        <taxon>Agaricomycotina</taxon>
        <taxon>Agaricomycetes</taxon>
        <taxon>Agaricomycetidae</taxon>
        <taxon>Agaricales</taxon>
        <taxon>Marasmiineae</taxon>
        <taxon>Marasmiaceae</taxon>
        <taxon>Marasmius</taxon>
    </lineage>
</organism>
<comment type="caution">
    <text evidence="2">The sequence shown here is derived from an EMBL/GenBank/DDBJ whole genome shotgun (WGS) entry which is preliminary data.</text>
</comment>
<proteinExistence type="predicted"/>
<sequence>MSVLPLSRDEENEPPGTPVVATYYGTKRKLLRKEATYESFARTVKDSFSISKDSEIIMETKDYDICDDRLFEIDADAFPFLVPTLRAVHVTTAKEESIWGENENENDTQETRIKPCMGLPRRVAQYAEVSAEEQTESPHPAAENPAQNASAEDPDGPIFIRVIGPKTKTWVKLGRTTSMAAVLEKTRKIFEEEKITGLEILTEDDGECVHCDMNSTAGDLGISDGDIIKLVLIKEAGQDT</sequence>